<dbReference type="Proteomes" id="UP000737018">
    <property type="component" value="Unassembled WGS sequence"/>
</dbReference>
<comment type="caution">
    <text evidence="1">The sequence shown here is derived from an EMBL/GenBank/DDBJ whole genome shotgun (WGS) entry which is preliminary data.</text>
</comment>
<keyword evidence="2" id="KW-1185">Reference proteome</keyword>
<evidence type="ECO:0000313" key="2">
    <source>
        <dbReference type="Proteomes" id="UP000737018"/>
    </source>
</evidence>
<dbReference type="EMBL" id="JRKL02012641">
    <property type="protein sequence ID" value="KAF3944315.1"/>
    <property type="molecule type" value="Genomic_DNA"/>
</dbReference>
<proteinExistence type="predicted"/>
<name>A0A8J4Q5N3_9ROSI</name>
<sequence>MLSRCLFTFFLKQNVKTERPVGPKAEATIDAEATIEIYLLTSSNTNFSHPPRTTASFTTTLAAVIVK</sequence>
<organism evidence="1 2">
    <name type="scientific">Castanea mollissima</name>
    <name type="common">Chinese chestnut</name>
    <dbReference type="NCBI Taxonomy" id="60419"/>
    <lineage>
        <taxon>Eukaryota</taxon>
        <taxon>Viridiplantae</taxon>
        <taxon>Streptophyta</taxon>
        <taxon>Embryophyta</taxon>
        <taxon>Tracheophyta</taxon>
        <taxon>Spermatophyta</taxon>
        <taxon>Magnoliopsida</taxon>
        <taxon>eudicotyledons</taxon>
        <taxon>Gunneridae</taxon>
        <taxon>Pentapetalae</taxon>
        <taxon>rosids</taxon>
        <taxon>fabids</taxon>
        <taxon>Fagales</taxon>
        <taxon>Fagaceae</taxon>
        <taxon>Castanea</taxon>
    </lineage>
</organism>
<reference evidence="1" key="1">
    <citation type="submission" date="2020-03" db="EMBL/GenBank/DDBJ databases">
        <title>Castanea mollissima Vanexum genome sequencing.</title>
        <authorList>
            <person name="Staton M."/>
        </authorList>
    </citation>
    <scope>NUCLEOTIDE SEQUENCE</scope>
    <source>
        <tissue evidence="1">Leaf</tissue>
    </source>
</reference>
<gene>
    <name evidence="1" type="ORF">CMV_029202</name>
</gene>
<accession>A0A8J4Q5N3</accession>
<dbReference type="AlphaFoldDB" id="A0A8J4Q5N3"/>
<protein>
    <submittedName>
        <fullName evidence="1">Uncharacterized protein</fullName>
    </submittedName>
</protein>
<evidence type="ECO:0000313" key="1">
    <source>
        <dbReference type="EMBL" id="KAF3944315.1"/>
    </source>
</evidence>